<dbReference type="RefSeq" id="WP_233242752.1">
    <property type="nucleotide sequence ID" value="NZ_CP122561.1"/>
</dbReference>
<sequence>MSDGVWYNPMSWTAPWFVIWLGLYVVIWARAGGTYLLGRGIRTGVGRTHTRLARVLQTDGYQRAERAIDRWGAPVVALSFLTIGFQTLVNFAAGVTRMRWFRYVPALAVGGAAWAAIYATVGVVSFRALSYFFTRWPVATGVVVALIVIALVIWFVVKLRGRHNNV</sequence>
<gene>
    <name evidence="9" type="ORF">QDX21_09680</name>
</gene>
<accession>A0AAJ6DBM4</accession>
<name>A0AAJ6DBM4_9MICC</name>
<comment type="similarity">
    <text evidence="2">Belongs to the DedA family.</text>
</comment>
<dbReference type="InterPro" id="IPR032816">
    <property type="entry name" value="VTT_dom"/>
</dbReference>
<evidence type="ECO:0000256" key="1">
    <source>
        <dbReference type="ARBA" id="ARBA00004651"/>
    </source>
</evidence>
<keyword evidence="4 7" id="KW-0812">Transmembrane</keyword>
<evidence type="ECO:0000313" key="10">
    <source>
        <dbReference type="Proteomes" id="UP001224674"/>
    </source>
</evidence>
<organism evidence="9 10">
    <name type="scientific">Auritidibacter ignavus</name>
    <dbReference type="NCBI Taxonomy" id="678932"/>
    <lineage>
        <taxon>Bacteria</taxon>
        <taxon>Bacillati</taxon>
        <taxon>Actinomycetota</taxon>
        <taxon>Actinomycetes</taxon>
        <taxon>Micrococcales</taxon>
        <taxon>Micrococcaceae</taxon>
        <taxon>Auritidibacter</taxon>
    </lineage>
</organism>
<dbReference type="Proteomes" id="UP001224674">
    <property type="component" value="Chromosome"/>
</dbReference>
<comment type="subcellular location">
    <subcellularLocation>
        <location evidence="1">Cell membrane</location>
        <topology evidence="1">Multi-pass membrane protein</topology>
    </subcellularLocation>
</comment>
<dbReference type="GeneID" id="83696122"/>
<keyword evidence="10" id="KW-1185">Reference proteome</keyword>
<dbReference type="PANTHER" id="PTHR42709">
    <property type="entry name" value="ALKALINE PHOSPHATASE LIKE PROTEIN"/>
    <property type="match status" value="1"/>
</dbReference>
<feature type="transmembrane region" description="Helical" evidence="7">
    <location>
        <begin position="71"/>
        <end position="91"/>
    </location>
</feature>
<dbReference type="InterPro" id="IPR051311">
    <property type="entry name" value="DedA_domain"/>
</dbReference>
<dbReference type="GO" id="GO:0005886">
    <property type="term" value="C:plasma membrane"/>
    <property type="evidence" value="ECO:0007669"/>
    <property type="project" value="UniProtKB-SubCell"/>
</dbReference>
<evidence type="ECO:0000256" key="6">
    <source>
        <dbReference type="ARBA" id="ARBA00023136"/>
    </source>
</evidence>
<feature type="domain" description="VTT" evidence="8">
    <location>
        <begin position="32"/>
        <end position="122"/>
    </location>
</feature>
<reference evidence="9 10" key="1">
    <citation type="submission" date="2023-03" db="EMBL/GenBank/DDBJ databases">
        <title>Complete genome sequences of several Auritidibacter ignavus strains isolated from ear infections.</title>
        <authorList>
            <person name="Baehr T."/>
            <person name="Baumhoegger A.M."/>
        </authorList>
    </citation>
    <scope>NUCLEOTIDE SEQUENCE [LARGE SCALE GENOMIC DNA]</scope>
    <source>
        <strain evidence="9 10">BABAE-6</strain>
    </source>
</reference>
<evidence type="ECO:0000256" key="7">
    <source>
        <dbReference type="SAM" id="Phobius"/>
    </source>
</evidence>
<evidence type="ECO:0000256" key="2">
    <source>
        <dbReference type="ARBA" id="ARBA00010792"/>
    </source>
</evidence>
<evidence type="ECO:0000313" key="9">
    <source>
        <dbReference type="EMBL" id="WGH92564.1"/>
    </source>
</evidence>
<protein>
    <submittedName>
        <fullName evidence="9">VTT domain-containing protein</fullName>
    </submittedName>
</protein>
<feature type="transmembrane region" description="Helical" evidence="7">
    <location>
        <begin position="138"/>
        <end position="157"/>
    </location>
</feature>
<keyword evidence="3" id="KW-1003">Cell membrane</keyword>
<feature type="transmembrane region" description="Helical" evidence="7">
    <location>
        <begin position="12"/>
        <end position="31"/>
    </location>
</feature>
<dbReference type="AlphaFoldDB" id="A0AAJ6DBM4"/>
<dbReference type="EMBL" id="CP122566">
    <property type="protein sequence ID" value="WGH92564.1"/>
    <property type="molecule type" value="Genomic_DNA"/>
</dbReference>
<feature type="transmembrane region" description="Helical" evidence="7">
    <location>
        <begin position="103"/>
        <end position="126"/>
    </location>
</feature>
<dbReference type="PANTHER" id="PTHR42709:SF6">
    <property type="entry name" value="UNDECAPRENYL PHOSPHATE TRANSPORTER A"/>
    <property type="match status" value="1"/>
</dbReference>
<keyword evidence="5 7" id="KW-1133">Transmembrane helix</keyword>
<evidence type="ECO:0000256" key="5">
    <source>
        <dbReference type="ARBA" id="ARBA00022989"/>
    </source>
</evidence>
<keyword evidence="6 7" id="KW-0472">Membrane</keyword>
<proteinExistence type="inferred from homology"/>
<evidence type="ECO:0000256" key="4">
    <source>
        <dbReference type="ARBA" id="ARBA00022692"/>
    </source>
</evidence>
<dbReference type="Pfam" id="PF09335">
    <property type="entry name" value="VTT_dom"/>
    <property type="match status" value="1"/>
</dbReference>
<evidence type="ECO:0000256" key="3">
    <source>
        <dbReference type="ARBA" id="ARBA00022475"/>
    </source>
</evidence>
<evidence type="ECO:0000259" key="8">
    <source>
        <dbReference type="Pfam" id="PF09335"/>
    </source>
</evidence>